<dbReference type="Proteomes" id="UP000678016">
    <property type="component" value="Chromosome"/>
</dbReference>
<name>A0ABX8CB36_9ACTN</name>
<dbReference type="InterPro" id="IPR027981">
    <property type="entry name" value="DUF4446"/>
</dbReference>
<sequence length="417" mass="41037">MLSGLGALALGWHALSSARAVGSESRALAQRAAAVGASGVDPFAVRDVAVLHYDALEEMSGARSFSLALLNSEGDGVVVTSINGRTESRTYAKAVVGGECDTLLSPEEYRVVRSARLGEGVGAAATAESPSSHGVSSPGGLPKPPSADREEPGSPSSRDGDRGAREDAEAVDAAPVREREEDAPAASAAPNGTGATRANAEPAPADPSARTARATEPAADDEREASEVVPASTGTGASAAPGDSREAPDAAPVFSNATGDQRGAPAAGAASATGTPAATEVAADSHEGASATPANPSVRPASTAPTAPANPAAPGGDREERGPRGLVSVIRRTIGRVGADRRPPVAAVRSGVGAARPIASANVTVRPGPCATEAGSTGAPATGNATAAQPRPEAPAYEETGGKGARETEAPASEARG</sequence>
<evidence type="ECO:0000313" key="3">
    <source>
        <dbReference type="Proteomes" id="UP000678016"/>
    </source>
</evidence>
<gene>
    <name evidence="2" type="ORF">KGD83_00430</name>
</gene>
<dbReference type="Pfam" id="PF14584">
    <property type="entry name" value="DUF4446"/>
    <property type="match status" value="1"/>
</dbReference>
<feature type="compositionally biased region" description="Low complexity" evidence="1">
    <location>
        <begin position="296"/>
        <end position="315"/>
    </location>
</feature>
<feature type="compositionally biased region" description="Basic and acidic residues" evidence="1">
    <location>
        <begin position="400"/>
        <end position="417"/>
    </location>
</feature>
<dbReference type="EMBL" id="CP074132">
    <property type="protein sequence ID" value="QUX31533.1"/>
    <property type="molecule type" value="Genomic_DNA"/>
</dbReference>
<keyword evidence="3" id="KW-1185">Reference proteome</keyword>
<feature type="compositionally biased region" description="Basic and acidic residues" evidence="1">
    <location>
        <begin position="146"/>
        <end position="168"/>
    </location>
</feature>
<proteinExistence type="predicted"/>
<evidence type="ECO:0000256" key="1">
    <source>
        <dbReference type="SAM" id="MobiDB-lite"/>
    </source>
</evidence>
<protein>
    <submittedName>
        <fullName evidence="2">DUF4446 family protein</fullName>
    </submittedName>
</protein>
<feature type="compositionally biased region" description="Low complexity" evidence="1">
    <location>
        <begin position="374"/>
        <end position="388"/>
    </location>
</feature>
<reference evidence="3" key="1">
    <citation type="submission" date="2021-05" db="EMBL/GenBank/DDBJ databases">
        <title>Direct Submission.</title>
        <authorList>
            <person name="Li K."/>
            <person name="Gao J."/>
        </authorList>
    </citation>
    <scope>NUCLEOTIDE SEQUENCE [LARGE SCALE GENOMIC DNA]</scope>
    <source>
        <strain evidence="3">HDS12</strain>
    </source>
</reference>
<feature type="compositionally biased region" description="Low complexity" evidence="1">
    <location>
        <begin position="263"/>
        <end position="279"/>
    </location>
</feature>
<accession>A0ABX8CB36</accession>
<feature type="region of interest" description="Disordered" evidence="1">
    <location>
        <begin position="122"/>
        <end position="327"/>
    </location>
</feature>
<evidence type="ECO:0000313" key="2">
    <source>
        <dbReference type="EMBL" id="QUX31533.1"/>
    </source>
</evidence>
<organism evidence="2 3">
    <name type="scientific">Nocardiopsis akebiae</name>
    <dbReference type="NCBI Taxonomy" id="2831968"/>
    <lineage>
        <taxon>Bacteria</taxon>
        <taxon>Bacillati</taxon>
        <taxon>Actinomycetota</taxon>
        <taxon>Actinomycetes</taxon>
        <taxon>Streptosporangiales</taxon>
        <taxon>Nocardiopsidaceae</taxon>
        <taxon>Nocardiopsis</taxon>
    </lineage>
</organism>
<feature type="compositionally biased region" description="Low complexity" evidence="1">
    <location>
        <begin position="230"/>
        <end position="242"/>
    </location>
</feature>
<feature type="compositionally biased region" description="Low complexity" evidence="1">
    <location>
        <begin position="129"/>
        <end position="140"/>
    </location>
</feature>
<feature type="region of interest" description="Disordered" evidence="1">
    <location>
        <begin position="365"/>
        <end position="417"/>
    </location>
</feature>